<dbReference type="Proteomes" id="UP000175829">
    <property type="component" value="Unassembled WGS sequence"/>
</dbReference>
<comment type="caution">
    <text evidence="2">The sequence shown here is derived from an EMBL/GenBank/DDBJ whole genome shotgun (WGS) entry which is preliminary data.</text>
</comment>
<accession>A0A1E7K1W8</accession>
<dbReference type="AlphaFoldDB" id="A0A1E7K1W8"/>
<gene>
    <name evidence="2" type="ORF">AN217_08745</name>
</gene>
<dbReference type="RefSeq" id="WP_069991280.1">
    <property type="nucleotide sequence ID" value="NZ_LJGV01000022.1"/>
</dbReference>
<sequence>MSTLRRLPWDGPEGKPAYVPEGGHGEITRLADATEAKILTMARVDVKRARSLAEDDGVSPAELRLAVWYLASAAEEAVRVADLRGERLPGLDSEGAIR</sequence>
<evidence type="ECO:0000256" key="1">
    <source>
        <dbReference type="SAM" id="MobiDB-lite"/>
    </source>
</evidence>
<proteinExistence type="predicted"/>
<name>A0A1E7K1W8_9ACTN</name>
<evidence type="ECO:0000313" key="2">
    <source>
        <dbReference type="EMBL" id="OEU97921.1"/>
    </source>
</evidence>
<feature type="region of interest" description="Disordered" evidence="1">
    <location>
        <begin position="1"/>
        <end position="23"/>
    </location>
</feature>
<dbReference type="EMBL" id="LJGV01000022">
    <property type="protein sequence ID" value="OEU97921.1"/>
    <property type="molecule type" value="Genomic_DNA"/>
</dbReference>
<organism evidence="2 3">
    <name type="scientific">Streptomyces qinglanensis</name>
    <dbReference type="NCBI Taxonomy" id="943816"/>
    <lineage>
        <taxon>Bacteria</taxon>
        <taxon>Bacillati</taxon>
        <taxon>Actinomycetota</taxon>
        <taxon>Actinomycetes</taxon>
        <taxon>Kitasatosporales</taxon>
        <taxon>Streptomycetaceae</taxon>
        <taxon>Streptomyces</taxon>
    </lineage>
</organism>
<protein>
    <submittedName>
        <fullName evidence="2">Uncharacterized protein</fullName>
    </submittedName>
</protein>
<evidence type="ECO:0000313" key="3">
    <source>
        <dbReference type="Proteomes" id="UP000175829"/>
    </source>
</evidence>
<reference evidence="2 3" key="1">
    <citation type="journal article" date="2016" name="Front. Microbiol.">
        <title>Comparative Genomics Analysis of Streptomyces Species Reveals Their Adaptation to the Marine Environment and Their Diversity at the Genomic Level.</title>
        <authorList>
            <person name="Tian X."/>
            <person name="Zhang Z."/>
            <person name="Yang T."/>
            <person name="Chen M."/>
            <person name="Li J."/>
            <person name="Chen F."/>
            <person name="Yang J."/>
            <person name="Li W."/>
            <person name="Zhang B."/>
            <person name="Zhang Z."/>
            <person name="Wu J."/>
            <person name="Zhang C."/>
            <person name="Long L."/>
            <person name="Xiao J."/>
        </authorList>
    </citation>
    <scope>NUCLEOTIDE SEQUENCE [LARGE SCALE GENOMIC DNA]</scope>
    <source>
        <strain evidence="2 3">SCSIO M10379</strain>
    </source>
</reference>
<dbReference type="PATRIC" id="fig|943816.4.peg.1133"/>